<dbReference type="PANTHER" id="PTHR13135:SF0">
    <property type="entry name" value="PHOSPHORYLATED ADAPTER RNA EXPORT PROTEIN"/>
    <property type="match status" value="1"/>
</dbReference>
<dbReference type="Gene3D" id="1.10.10.1440">
    <property type="entry name" value="PHAX RNA-binding domain"/>
    <property type="match status" value="1"/>
</dbReference>
<evidence type="ECO:0000256" key="1">
    <source>
        <dbReference type="ARBA" id="ARBA00004123"/>
    </source>
</evidence>
<comment type="subcellular location">
    <subcellularLocation>
        <location evidence="2">Cytoplasm</location>
    </subcellularLocation>
    <subcellularLocation>
        <location evidence="1">Nucleus</location>
    </subcellularLocation>
</comment>
<dbReference type="InterPro" id="IPR039047">
    <property type="entry name" value="PHAX"/>
</dbReference>
<evidence type="ECO:0000256" key="4">
    <source>
        <dbReference type="ARBA" id="ARBA00016856"/>
    </source>
</evidence>
<sequence>MEADQIEIEEGEISNDSDYTPLERPTNYSAVQPHTRFPVIPPSSEEEVLSSESDSDSDTNARKTKKPRIKLKPKPHNPTPKQKKYDIWSTRVQEDALAETLNCCDVTAKDRSRDVESYDFTLGAKYYQEQEERRNNKRTRDDRKNVNFKQRRRSTSNSSEKLKKGKNRTILDLTVDLNSSAEDMAKDMANKLCEEKEGLIPEGAYLGDNDLHYTPFTFAPTLNGYGFRTYYFLNNIFNFGSITSKTFHYTAVIKFLFAVKVINTMGKQKAVEMFKETKRIEEEGGMLIMNQTRRRTPGGVFLFLVRHDYHITREQKDKIFGDDKQKSKEYAKAKQKRKSMEIKYQKDSARAKLLPDLLTRAELLASQNPTRKVKDETEETDVINPPPTPETDGGHENSMDGIPPPVVNGNDSLDNARGTLNTYDEDFLDINCSNDMDLF</sequence>
<dbReference type="InterPro" id="IPR019385">
    <property type="entry name" value="PHAX_RNA-binding_domain"/>
</dbReference>
<feature type="compositionally biased region" description="Acidic residues" evidence="11">
    <location>
        <begin position="44"/>
        <end position="57"/>
    </location>
</feature>
<dbReference type="Pfam" id="PF10258">
    <property type="entry name" value="PHAX_RNA-bd"/>
    <property type="match status" value="1"/>
</dbReference>
<dbReference type="PANTHER" id="PTHR13135">
    <property type="entry name" value="CYTOSOLIC RESINIFERATOXIN BINDING PROTEIN RBP-26"/>
    <property type="match status" value="1"/>
</dbReference>
<keyword evidence="5" id="KW-0813">Transport</keyword>
<dbReference type="EMBL" id="JAPWTJ010000892">
    <property type="protein sequence ID" value="KAJ8975000.1"/>
    <property type="molecule type" value="Genomic_DNA"/>
</dbReference>
<evidence type="ECO:0000259" key="12">
    <source>
        <dbReference type="Pfam" id="PF10258"/>
    </source>
</evidence>
<evidence type="ECO:0000256" key="5">
    <source>
        <dbReference type="ARBA" id="ARBA00022448"/>
    </source>
</evidence>
<organism evidence="13 14">
    <name type="scientific">Molorchus minor</name>
    <dbReference type="NCBI Taxonomy" id="1323400"/>
    <lineage>
        <taxon>Eukaryota</taxon>
        <taxon>Metazoa</taxon>
        <taxon>Ecdysozoa</taxon>
        <taxon>Arthropoda</taxon>
        <taxon>Hexapoda</taxon>
        <taxon>Insecta</taxon>
        <taxon>Pterygota</taxon>
        <taxon>Neoptera</taxon>
        <taxon>Endopterygota</taxon>
        <taxon>Coleoptera</taxon>
        <taxon>Polyphaga</taxon>
        <taxon>Cucujiformia</taxon>
        <taxon>Chrysomeloidea</taxon>
        <taxon>Cerambycidae</taxon>
        <taxon>Lamiinae</taxon>
        <taxon>Monochamini</taxon>
        <taxon>Molorchus</taxon>
    </lineage>
</organism>
<dbReference type="Proteomes" id="UP001162164">
    <property type="component" value="Unassembled WGS sequence"/>
</dbReference>
<evidence type="ECO:0000256" key="9">
    <source>
        <dbReference type="ARBA" id="ARBA00023242"/>
    </source>
</evidence>
<feature type="region of interest" description="Disordered" evidence="11">
    <location>
        <begin position="1"/>
        <end position="86"/>
    </location>
</feature>
<evidence type="ECO:0000256" key="7">
    <source>
        <dbReference type="ARBA" id="ARBA00022884"/>
    </source>
</evidence>
<gene>
    <name evidence="13" type="ORF">NQ317_013310</name>
</gene>
<keyword evidence="9" id="KW-0539">Nucleus</keyword>
<evidence type="ECO:0000256" key="3">
    <source>
        <dbReference type="ARBA" id="ARBA00006094"/>
    </source>
</evidence>
<evidence type="ECO:0000256" key="8">
    <source>
        <dbReference type="ARBA" id="ARBA00022927"/>
    </source>
</evidence>
<comment type="similarity">
    <text evidence="3">Belongs to the PHAX family.</text>
</comment>
<keyword evidence="8" id="KW-0653">Protein transport</keyword>
<feature type="region of interest" description="Disordered" evidence="11">
    <location>
        <begin position="365"/>
        <end position="417"/>
    </location>
</feature>
<dbReference type="InterPro" id="IPR038092">
    <property type="entry name" value="PHAX_RNA-binding_sf"/>
</dbReference>
<feature type="compositionally biased region" description="Basic and acidic residues" evidence="11">
    <location>
        <begin position="129"/>
        <end position="145"/>
    </location>
</feature>
<evidence type="ECO:0000256" key="11">
    <source>
        <dbReference type="SAM" id="MobiDB-lite"/>
    </source>
</evidence>
<evidence type="ECO:0000256" key="10">
    <source>
        <dbReference type="ARBA" id="ARBA00030834"/>
    </source>
</evidence>
<protein>
    <recommendedName>
        <fullName evidence="4">Phosphorylated adapter RNA export protein</fullName>
    </recommendedName>
    <alternativeName>
        <fullName evidence="10">RNA U small nuclear RNA export adapter protein</fullName>
    </alternativeName>
</protein>
<keyword evidence="14" id="KW-1185">Reference proteome</keyword>
<evidence type="ECO:0000256" key="2">
    <source>
        <dbReference type="ARBA" id="ARBA00004496"/>
    </source>
</evidence>
<feature type="region of interest" description="Disordered" evidence="11">
    <location>
        <begin position="129"/>
        <end position="163"/>
    </location>
</feature>
<evidence type="ECO:0000256" key="6">
    <source>
        <dbReference type="ARBA" id="ARBA00022490"/>
    </source>
</evidence>
<proteinExistence type="inferred from homology"/>
<reference evidence="13" key="1">
    <citation type="journal article" date="2023" name="Insect Mol. Biol.">
        <title>Genome sequencing provides insights into the evolution of gene families encoding plant cell wall-degrading enzymes in longhorned beetles.</title>
        <authorList>
            <person name="Shin N.R."/>
            <person name="Okamura Y."/>
            <person name="Kirsch R."/>
            <person name="Pauchet Y."/>
        </authorList>
    </citation>
    <scope>NUCLEOTIDE SEQUENCE</scope>
    <source>
        <strain evidence="13">MMC_N1</strain>
    </source>
</reference>
<feature type="compositionally biased region" description="Acidic residues" evidence="11">
    <location>
        <begin position="1"/>
        <end position="15"/>
    </location>
</feature>
<keyword evidence="7" id="KW-0694">RNA-binding</keyword>
<accession>A0ABQ9JAN8</accession>
<feature type="domain" description="Phosphorylated adapter RNA export protein RNA-binding" evidence="12">
    <location>
        <begin position="259"/>
        <end position="325"/>
    </location>
</feature>
<comment type="caution">
    <text evidence="13">The sequence shown here is derived from an EMBL/GenBank/DDBJ whole genome shotgun (WGS) entry which is preliminary data.</text>
</comment>
<keyword evidence="6" id="KW-0963">Cytoplasm</keyword>
<feature type="compositionally biased region" description="Basic residues" evidence="11">
    <location>
        <begin position="62"/>
        <end position="75"/>
    </location>
</feature>
<evidence type="ECO:0000313" key="14">
    <source>
        <dbReference type="Proteomes" id="UP001162164"/>
    </source>
</evidence>
<name>A0ABQ9JAN8_9CUCU</name>
<evidence type="ECO:0000313" key="13">
    <source>
        <dbReference type="EMBL" id="KAJ8975000.1"/>
    </source>
</evidence>